<organism evidence="2 3">
    <name type="scientific">Aldrovandia affinis</name>
    <dbReference type="NCBI Taxonomy" id="143900"/>
    <lineage>
        <taxon>Eukaryota</taxon>
        <taxon>Metazoa</taxon>
        <taxon>Chordata</taxon>
        <taxon>Craniata</taxon>
        <taxon>Vertebrata</taxon>
        <taxon>Euteleostomi</taxon>
        <taxon>Actinopterygii</taxon>
        <taxon>Neopterygii</taxon>
        <taxon>Teleostei</taxon>
        <taxon>Notacanthiformes</taxon>
        <taxon>Halosauridae</taxon>
        <taxon>Aldrovandia</taxon>
    </lineage>
</organism>
<feature type="compositionally biased region" description="Basic residues" evidence="1">
    <location>
        <begin position="1"/>
        <end position="11"/>
    </location>
</feature>
<protein>
    <submittedName>
        <fullName evidence="2">Uncharacterized protein</fullName>
    </submittedName>
</protein>
<name>A0AAD7WMI1_9TELE</name>
<accession>A0AAD7WMI1</accession>
<dbReference type="Proteomes" id="UP001221898">
    <property type="component" value="Unassembled WGS sequence"/>
</dbReference>
<evidence type="ECO:0000256" key="1">
    <source>
        <dbReference type="SAM" id="MobiDB-lite"/>
    </source>
</evidence>
<feature type="region of interest" description="Disordered" evidence="1">
    <location>
        <begin position="1"/>
        <end position="31"/>
    </location>
</feature>
<proteinExistence type="predicted"/>
<dbReference type="EMBL" id="JAINUG010000070">
    <property type="protein sequence ID" value="KAJ8401489.1"/>
    <property type="molecule type" value="Genomic_DNA"/>
</dbReference>
<sequence length="111" mass="12240">MSKALKSKRRPKETTVEQEDASVEKMADDSSVLTPSTMKELPITTMCTKISELRAEFLAELRSSVVSLQAIIATQVQHLQVVETLLSDVEGRLIAMESQISSVTAENKAFK</sequence>
<gene>
    <name evidence="2" type="ORF">AAFF_G00384080</name>
</gene>
<reference evidence="2" key="1">
    <citation type="journal article" date="2023" name="Science">
        <title>Genome structures resolve the early diversification of teleost fishes.</title>
        <authorList>
            <person name="Parey E."/>
            <person name="Louis A."/>
            <person name="Montfort J."/>
            <person name="Bouchez O."/>
            <person name="Roques C."/>
            <person name="Iampietro C."/>
            <person name="Lluch J."/>
            <person name="Castinel A."/>
            <person name="Donnadieu C."/>
            <person name="Desvignes T."/>
            <person name="Floi Bucao C."/>
            <person name="Jouanno E."/>
            <person name="Wen M."/>
            <person name="Mejri S."/>
            <person name="Dirks R."/>
            <person name="Jansen H."/>
            <person name="Henkel C."/>
            <person name="Chen W.J."/>
            <person name="Zahm M."/>
            <person name="Cabau C."/>
            <person name="Klopp C."/>
            <person name="Thompson A.W."/>
            <person name="Robinson-Rechavi M."/>
            <person name="Braasch I."/>
            <person name="Lecointre G."/>
            <person name="Bobe J."/>
            <person name="Postlethwait J.H."/>
            <person name="Berthelot C."/>
            <person name="Roest Crollius H."/>
            <person name="Guiguen Y."/>
        </authorList>
    </citation>
    <scope>NUCLEOTIDE SEQUENCE</scope>
    <source>
        <strain evidence="2">NC1722</strain>
    </source>
</reference>
<evidence type="ECO:0000313" key="2">
    <source>
        <dbReference type="EMBL" id="KAJ8401489.1"/>
    </source>
</evidence>
<dbReference type="AlphaFoldDB" id="A0AAD7WMI1"/>
<evidence type="ECO:0000313" key="3">
    <source>
        <dbReference type="Proteomes" id="UP001221898"/>
    </source>
</evidence>
<keyword evidence="3" id="KW-1185">Reference proteome</keyword>
<comment type="caution">
    <text evidence="2">The sequence shown here is derived from an EMBL/GenBank/DDBJ whole genome shotgun (WGS) entry which is preliminary data.</text>
</comment>